<name>A0A485LJ69_9STRA</name>
<evidence type="ECO:0000313" key="4">
    <source>
        <dbReference type="EMBL" id="VFT98707.1"/>
    </source>
</evidence>
<evidence type="ECO:0000313" key="5">
    <source>
        <dbReference type="Proteomes" id="UP000332933"/>
    </source>
</evidence>
<keyword evidence="5" id="KW-1185">Reference proteome</keyword>
<feature type="compositionally biased region" description="Basic and acidic residues" evidence="2">
    <location>
        <begin position="328"/>
        <end position="344"/>
    </location>
</feature>
<dbReference type="OrthoDB" id="78376at2759"/>
<dbReference type="EMBL" id="CAADRA010007041">
    <property type="protein sequence ID" value="VFT98707.1"/>
    <property type="molecule type" value="Genomic_DNA"/>
</dbReference>
<organism evidence="4 5">
    <name type="scientific">Aphanomyces stellatus</name>
    <dbReference type="NCBI Taxonomy" id="120398"/>
    <lineage>
        <taxon>Eukaryota</taxon>
        <taxon>Sar</taxon>
        <taxon>Stramenopiles</taxon>
        <taxon>Oomycota</taxon>
        <taxon>Saprolegniomycetes</taxon>
        <taxon>Saprolegniales</taxon>
        <taxon>Verrucalvaceae</taxon>
        <taxon>Aphanomyces</taxon>
    </lineage>
</organism>
<protein>
    <submittedName>
        <fullName evidence="4">Aste57867_22039 protein</fullName>
    </submittedName>
</protein>
<reference evidence="4 5" key="1">
    <citation type="submission" date="2019-03" db="EMBL/GenBank/DDBJ databases">
        <authorList>
            <person name="Gaulin E."/>
            <person name="Dumas B."/>
        </authorList>
    </citation>
    <scope>NUCLEOTIDE SEQUENCE [LARGE SCALE GENOMIC DNA]</scope>
    <source>
        <strain evidence="4">CBS 568.67</strain>
    </source>
</reference>
<evidence type="ECO:0000313" key="3">
    <source>
        <dbReference type="EMBL" id="KAF0686074.1"/>
    </source>
</evidence>
<reference evidence="3" key="2">
    <citation type="submission" date="2019-06" db="EMBL/GenBank/DDBJ databases">
        <title>Genomics analysis of Aphanomyces spp. identifies a new class of oomycete effector associated with host adaptation.</title>
        <authorList>
            <person name="Gaulin E."/>
        </authorList>
    </citation>
    <scope>NUCLEOTIDE SEQUENCE</scope>
    <source>
        <strain evidence="3">CBS 578.67</strain>
    </source>
</reference>
<sequence>MEAKLVALQRQSREQHALRNTFSRTIASRFFVDGSLARQKRLAETARRRQERLAEKTRLERLKGEWLRRQYEERKELEDKKREREMDRATRRLQAMSAEVIQAAWRRWSHDRLYWRLVHHAATLIQITLGEFCTRRRVRRHRAATRLRRWWRLVAWRRQRQRAANCITACVHRCVLRRRSRVFRMRWAAAVVVQRVWHGYWRMTTAAAAATIQRWARRKHHKKQIKRLASIYQHLRTIERMDASARVLQRRLGHAAVAQRIKADTAFRARLDAAKQPEVKSITMPSGTTEHRLREAAARETALKLEEARVLREIETLRQVSLPKATQRRNDERESLRRMRALESQRAAKDKHVELLRLRELEDQARRDIRLDMEKRWDQERREKIKLKTTKGATAPTLRQVLDSRLEVNDVR</sequence>
<evidence type="ECO:0000256" key="1">
    <source>
        <dbReference type="SAM" id="Coils"/>
    </source>
</evidence>
<evidence type="ECO:0000256" key="2">
    <source>
        <dbReference type="SAM" id="MobiDB-lite"/>
    </source>
</evidence>
<keyword evidence="1" id="KW-0175">Coiled coil</keyword>
<accession>A0A485LJ69</accession>
<dbReference type="EMBL" id="VJMH01007015">
    <property type="protein sequence ID" value="KAF0686074.1"/>
    <property type="molecule type" value="Genomic_DNA"/>
</dbReference>
<feature type="coiled-coil region" evidence="1">
    <location>
        <begin position="36"/>
        <end position="88"/>
    </location>
</feature>
<dbReference type="Proteomes" id="UP000332933">
    <property type="component" value="Unassembled WGS sequence"/>
</dbReference>
<gene>
    <name evidence="4" type="primary">Aste57867_22039</name>
    <name evidence="3" type="ORF">As57867_021970</name>
    <name evidence="4" type="ORF">ASTE57867_22039</name>
</gene>
<feature type="region of interest" description="Disordered" evidence="2">
    <location>
        <begin position="323"/>
        <end position="344"/>
    </location>
</feature>
<proteinExistence type="predicted"/>
<dbReference type="AlphaFoldDB" id="A0A485LJ69"/>